<dbReference type="Gene3D" id="3.40.50.11380">
    <property type="match status" value="1"/>
</dbReference>
<dbReference type="GO" id="GO:0097363">
    <property type="term" value="F:protein O-acetylglucosaminyltransferase activity"/>
    <property type="evidence" value="ECO:0007669"/>
    <property type="project" value="UniProtKB-EC"/>
</dbReference>
<gene>
    <name evidence="12" type="ORF">VOLCADRAFT_104274</name>
</gene>
<dbReference type="FunCoup" id="D8TRU8">
    <property type="interactions" value="439"/>
</dbReference>
<evidence type="ECO:0000256" key="10">
    <source>
        <dbReference type="SAM" id="Phobius"/>
    </source>
</evidence>
<keyword evidence="10" id="KW-0812">Transmembrane</keyword>
<feature type="compositionally biased region" description="Basic and acidic residues" evidence="9">
    <location>
        <begin position="10"/>
        <end position="21"/>
    </location>
</feature>
<dbReference type="InterPro" id="IPR029489">
    <property type="entry name" value="OGT/SEC/SPY_C"/>
</dbReference>
<evidence type="ECO:0000256" key="4">
    <source>
        <dbReference type="ARBA" id="ARBA00022676"/>
    </source>
</evidence>
<organism evidence="13">
    <name type="scientific">Volvox carteri f. nagariensis</name>
    <dbReference type="NCBI Taxonomy" id="3068"/>
    <lineage>
        <taxon>Eukaryota</taxon>
        <taxon>Viridiplantae</taxon>
        <taxon>Chlorophyta</taxon>
        <taxon>core chlorophytes</taxon>
        <taxon>Chlorophyceae</taxon>
        <taxon>CS clade</taxon>
        <taxon>Chlamydomonadales</taxon>
        <taxon>Volvocaceae</taxon>
        <taxon>Volvox</taxon>
    </lineage>
</organism>
<dbReference type="InterPro" id="IPR051939">
    <property type="entry name" value="Glycosyltr_41/O-GlcNAc_trsf"/>
</dbReference>
<feature type="repeat" description="TPR" evidence="8">
    <location>
        <begin position="702"/>
        <end position="735"/>
    </location>
</feature>
<feature type="repeat" description="TPR" evidence="8">
    <location>
        <begin position="668"/>
        <end position="701"/>
    </location>
</feature>
<evidence type="ECO:0000256" key="3">
    <source>
        <dbReference type="ARBA" id="ARBA00011970"/>
    </source>
</evidence>
<dbReference type="Gene3D" id="1.25.40.10">
    <property type="entry name" value="Tetratricopeptide repeat domain"/>
    <property type="match status" value="4"/>
</dbReference>
<dbReference type="SUPFAM" id="SSF48452">
    <property type="entry name" value="TPR-like"/>
    <property type="match status" value="1"/>
</dbReference>
<evidence type="ECO:0000256" key="9">
    <source>
        <dbReference type="SAM" id="MobiDB-lite"/>
    </source>
</evidence>
<feature type="domain" description="O-GlcNAc transferase C-terminal" evidence="11">
    <location>
        <begin position="1184"/>
        <end position="1274"/>
    </location>
</feature>
<name>D8TRU8_VOLCA</name>
<dbReference type="KEGG" id="vcn:VOLCADRAFT_104274"/>
<keyword evidence="4" id="KW-0328">Glycosyltransferase</keyword>
<evidence type="ECO:0000256" key="5">
    <source>
        <dbReference type="ARBA" id="ARBA00022679"/>
    </source>
</evidence>
<feature type="repeat" description="TPR" evidence="8">
    <location>
        <begin position="592"/>
        <end position="625"/>
    </location>
</feature>
<dbReference type="InterPro" id="IPR011990">
    <property type="entry name" value="TPR-like_helical_dom_sf"/>
</dbReference>
<feature type="region of interest" description="Disordered" evidence="9">
    <location>
        <begin position="1282"/>
        <end position="1376"/>
    </location>
</feature>
<dbReference type="OrthoDB" id="9991317at2759"/>
<dbReference type="PROSITE" id="PS50005">
    <property type="entry name" value="TPR"/>
    <property type="match status" value="5"/>
</dbReference>
<dbReference type="eggNOG" id="KOG4626">
    <property type="taxonomic scope" value="Eukaryota"/>
</dbReference>
<sequence length="1736" mass="183313">MPLPSTARTGEGRMEHQRADQQESPCHLSALSYDQAPSSSLPAVDGDSPPRRASAAGTVAANHIHPMKAEEGGLGYINSCAYLAEVAAEPPCCPNGDRSSIDDCVSGAGVVSFSGAFECNGTPCGPQSPGTAKAMRCSDCDHSGRAALPCCVGAPSSWNPLERSATRKTPGAVAPLPQSPLCVEGGERMQQPHSALLFPAAGNATAVVPAVPPPPSPPQGGGGGVVRTATAGWPAEVLQRVSAADSPMSPGRVDVPPPPPRPDTPSSFETHSAAAAAVAAGLSHGHEMKSPSSSSRPSRRSHSISAHTSPAQQQQPQPQLDSQPPSPHQQQQQMRFTPRNHGPQASPGVDSRWPAATAAAAAVAGIAGHPQSWSVQQQQHQLLVSQQQQQQQLPAAVVAAGLPLLAVPAAALPYTPWGPVLPAIHVPQAAVAVAAAAVAAGAGVAISPFATLPLAVAASPAGPTPPEVTAAAAAPGIGQQSGFGAHQNAVLQLPAAPGGPQAPPPAPAAAPQLTLGSSADSEALASQCRLAGVLRQSGKAAEALALLDGVLLRQPTNVEALHLRAQCQQALGQVQEAMSTHLRALALAPDHIPSLTALGALYQSQGLLGDAVAVYRRSHELRPDDPTIRVGLAVVLTDQGTKLKNAGAPVAEAVSRYQAAVSLCPNYAPALYNLGVVAGELRQGDAALEYYRAAIAAEPRYAQAHCNLGVLLRERGRVVEAVAAYEAALAAAPNFTIVRNNLAIALTDLGTHIKNEGRLDEGIALYERALSYAPRHADALYNLGVAYGEKGDLQVTVATDAFRSVFTFATLLPWQQLQSCVPPGAIALLPCAVKHWPGDGRAAFMYEMALAFNPACAEAQNNLGVIWKEQARDNIERAVECYSAALAIRPSFPQSLNNLGVVMTAQGRAADALTLLMAAVNGSPTYTEAHNNLGVLQRDVGCIPEALASYSRCLELDPHCRNAGQNRLLALNYIYPGEAELVSSAHREWGELFQSTVQPLPPLGPGDRSRDPDRPLRIGYISPDLFTHSVSYFAEAPLTHHAPGRGYQHFVYSCVPKPDAKTARLRAGTEAAGGVWREVARLSEGELAELVRRDEIDLLVELTGHTANNRLGVMARRPAPVQLTWIGYPNSTGLKAVDYRLTDQVCDPWTTEQTFVEELVRLPGCFLCYTPALDAPPVAPPPALANGYITFGSFNNLAKITPQVLRLWGAILAAVPRSRLVLKNKPFACEAARAHVLQQLAAVGVEPWRVDLLPLAPGNAQHLATYSLMDISLDPFPYAAPNTKTHCQHSQQQHPQYAQQQAAAAAASAGTSTLLGAQPAVGSDQGQQQHHHHHHQQHQQQPPQLQHLQEEGGEQQGVGKCGEEADGSSGSDLTPRDMAVESSTAAAATVVQKKCPTAAAAAAGAAAVGAGTGATSPVAPVCCCCSSCCSCHRFSSSSSSSPSSSVRPGWVAHSETEYVALAVAHASDVKALAELRSSLRERMLSSPLCDGPAFLRRLEGVYRALWRRHCAALSGDAAAAEAAAVAAGLRRPTSPPEQSPPDKSQQRPRQSGGAVGQMFPFRANDAKPPAQAERKHGNSAREKYATMPPLCYVERGPIHNFSSWWYLATKFLSLCAFEEALATMMRMQDTTHTQAHSITIPVASLSFLIEHSITAFRLWFTHSRAKTLKFPNVLMMAVVMMFCLVNSAYNRKREIRLRITQMAMAEESYISTTMVPIRLLVHTTTIIKKLGNPRKH</sequence>
<keyword evidence="6" id="KW-0677">Repeat</keyword>
<dbReference type="InParanoid" id="D8TRU8"/>
<evidence type="ECO:0000256" key="7">
    <source>
        <dbReference type="ARBA" id="ARBA00022803"/>
    </source>
</evidence>
<dbReference type="PANTHER" id="PTHR44835:SF1">
    <property type="entry name" value="PROTEIN O-GLCNAC TRANSFERASE"/>
    <property type="match status" value="1"/>
</dbReference>
<evidence type="ECO:0000256" key="1">
    <source>
        <dbReference type="ARBA" id="ARBA00004922"/>
    </source>
</evidence>
<dbReference type="Pfam" id="PF13432">
    <property type="entry name" value="TPR_16"/>
    <property type="match status" value="3"/>
</dbReference>
<dbReference type="PANTHER" id="PTHR44835">
    <property type="entry name" value="UDP-N-ACETYLGLUCOSAMINE--PEPTIDE N-ACETYLGLUCOSAMINYLTRANSFERASE SPINDLY-RELATED"/>
    <property type="match status" value="1"/>
</dbReference>
<feature type="transmembrane region" description="Helical" evidence="10">
    <location>
        <begin position="1672"/>
        <end position="1689"/>
    </location>
</feature>
<evidence type="ECO:0000313" key="13">
    <source>
        <dbReference type="Proteomes" id="UP000001058"/>
    </source>
</evidence>
<feature type="compositionally biased region" description="Low complexity" evidence="9">
    <location>
        <begin position="1288"/>
        <end position="1309"/>
    </location>
</feature>
<dbReference type="Pfam" id="PF13844">
    <property type="entry name" value="Glyco_transf_41"/>
    <property type="match status" value="2"/>
</dbReference>
<comment type="pathway">
    <text evidence="1">Protein modification; protein glycosylation.</text>
</comment>
<dbReference type="RefSeq" id="XP_002949215.1">
    <property type="nucleotide sequence ID" value="XM_002949169.1"/>
</dbReference>
<dbReference type="EC" id="2.4.1.255" evidence="3"/>
<protein>
    <recommendedName>
        <fullName evidence="3">protein O-GlcNAc transferase</fullName>
        <ecNumber evidence="3">2.4.1.255</ecNumber>
    </recommendedName>
</protein>
<dbReference type="Gene3D" id="3.40.50.2000">
    <property type="entry name" value="Glycogen Phosphorylase B"/>
    <property type="match status" value="2"/>
</dbReference>
<feature type="compositionally biased region" description="Low complexity" evidence="9">
    <location>
        <begin position="1338"/>
        <end position="1347"/>
    </location>
</feature>
<comment type="similarity">
    <text evidence="2">Belongs to the glycosyltransferase 41 family. O-GlcNAc transferase subfamily.</text>
</comment>
<reference evidence="12 13" key="1">
    <citation type="journal article" date="2010" name="Science">
        <title>Genomic analysis of organismal complexity in the multicellular green alga Volvox carteri.</title>
        <authorList>
            <person name="Prochnik S.E."/>
            <person name="Umen J."/>
            <person name="Nedelcu A.M."/>
            <person name="Hallmann A."/>
            <person name="Miller S.M."/>
            <person name="Nishii I."/>
            <person name="Ferris P."/>
            <person name="Kuo A."/>
            <person name="Mitros T."/>
            <person name="Fritz-Laylin L.K."/>
            <person name="Hellsten U."/>
            <person name="Chapman J."/>
            <person name="Simakov O."/>
            <person name="Rensing S.A."/>
            <person name="Terry A."/>
            <person name="Pangilinan J."/>
            <person name="Kapitonov V."/>
            <person name="Jurka J."/>
            <person name="Salamov A."/>
            <person name="Shapiro H."/>
            <person name="Schmutz J."/>
            <person name="Grimwood J."/>
            <person name="Lindquist E."/>
            <person name="Lucas S."/>
            <person name="Grigoriev I.V."/>
            <person name="Schmitt R."/>
            <person name="Kirk D."/>
            <person name="Rokhsar D.S."/>
        </authorList>
    </citation>
    <scope>NUCLEOTIDE SEQUENCE [LARGE SCALE GENOMIC DNA]</scope>
    <source>
        <strain evidence="13">f. Nagariensis / Eve</strain>
    </source>
</reference>
<feature type="region of interest" description="Disordered" evidence="9">
    <location>
        <begin position="1"/>
        <end position="57"/>
    </location>
</feature>
<dbReference type="SMART" id="SM00028">
    <property type="entry name" value="TPR"/>
    <property type="match status" value="9"/>
</dbReference>
<dbReference type="GeneID" id="9618508"/>
<feature type="repeat" description="TPR" evidence="8">
    <location>
        <begin position="743"/>
        <end position="776"/>
    </location>
</feature>
<keyword evidence="5" id="KW-0808">Transferase</keyword>
<evidence type="ECO:0000256" key="2">
    <source>
        <dbReference type="ARBA" id="ARBA00005386"/>
    </source>
</evidence>
<feature type="repeat" description="TPR" evidence="8">
    <location>
        <begin position="927"/>
        <end position="960"/>
    </location>
</feature>
<feature type="compositionally biased region" description="Basic and acidic residues" evidence="9">
    <location>
        <begin position="1572"/>
        <end position="1581"/>
    </location>
</feature>
<dbReference type="Proteomes" id="UP000001058">
    <property type="component" value="Unassembled WGS sequence"/>
</dbReference>
<feature type="region of interest" description="Disordered" evidence="9">
    <location>
        <begin position="1525"/>
        <end position="1581"/>
    </location>
</feature>
<dbReference type="EMBL" id="GL378334">
    <property type="protein sequence ID" value="EFJ49708.1"/>
    <property type="molecule type" value="Genomic_DNA"/>
</dbReference>
<keyword evidence="7 8" id="KW-0802">TPR repeat</keyword>
<accession>D8TRU8</accession>
<proteinExistence type="inferred from homology"/>
<feature type="compositionally biased region" description="Low complexity" evidence="9">
    <location>
        <begin position="303"/>
        <end position="333"/>
    </location>
</feature>
<keyword evidence="10" id="KW-0472">Membrane</keyword>
<evidence type="ECO:0000313" key="12">
    <source>
        <dbReference type="EMBL" id="EFJ49708.1"/>
    </source>
</evidence>
<feature type="domain" description="O-GlcNAc transferase C-terminal" evidence="11">
    <location>
        <begin position="1012"/>
        <end position="1167"/>
    </location>
</feature>
<keyword evidence="13" id="KW-1185">Reference proteome</keyword>
<keyword evidence="10" id="KW-1133">Transmembrane helix</keyword>
<dbReference type="InterPro" id="IPR019734">
    <property type="entry name" value="TPR_rpt"/>
</dbReference>
<evidence type="ECO:0000256" key="6">
    <source>
        <dbReference type="ARBA" id="ARBA00022737"/>
    </source>
</evidence>
<dbReference type="Pfam" id="PF14559">
    <property type="entry name" value="TPR_19"/>
    <property type="match status" value="1"/>
</dbReference>
<feature type="region of interest" description="Disordered" evidence="9">
    <location>
        <begin position="493"/>
        <end position="513"/>
    </location>
</feature>
<feature type="region of interest" description="Disordered" evidence="9">
    <location>
        <begin position="242"/>
        <end position="356"/>
    </location>
</feature>
<dbReference type="STRING" id="3068.D8TRU8"/>
<evidence type="ECO:0000259" key="11">
    <source>
        <dbReference type="Pfam" id="PF13844"/>
    </source>
</evidence>
<evidence type="ECO:0000256" key="8">
    <source>
        <dbReference type="PROSITE-ProRule" id="PRU00339"/>
    </source>
</evidence>